<reference evidence="2 3" key="1">
    <citation type="submission" date="2019-04" db="EMBL/GenBank/DDBJ databases">
        <title>Genome of a novel bacterium Candidatus Jettenia ecosi reconstructed from metagenome of an anammox bioreactor.</title>
        <authorList>
            <person name="Mardanov A.V."/>
            <person name="Beletsky A.V."/>
            <person name="Ravin N.V."/>
            <person name="Botchkova E.A."/>
            <person name="Litti Y.V."/>
            <person name="Nozhevnikova A.N."/>
        </authorList>
    </citation>
    <scope>NUCLEOTIDE SEQUENCE [LARGE SCALE GENOMIC DNA]</scope>
    <source>
        <strain evidence="2">J2</strain>
    </source>
</reference>
<evidence type="ECO:0000313" key="3">
    <source>
        <dbReference type="Proteomes" id="UP000319783"/>
    </source>
</evidence>
<gene>
    <name evidence="2" type="ORF">JETT_0070</name>
</gene>
<comment type="caution">
    <text evidence="2">The sequence shown here is derived from an EMBL/GenBank/DDBJ whole genome shotgun (WGS) entry which is preliminary data.</text>
</comment>
<name>A0A533QG41_9BACT</name>
<accession>A0A533QG41</accession>
<proteinExistence type="predicted"/>
<dbReference type="Proteomes" id="UP000319783">
    <property type="component" value="Unassembled WGS sequence"/>
</dbReference>
<feature type="signal peptide" evidence="1">
    <location>
        <begin position="1"/>
        <end position="26"/>
    </location>
</feature>
<protein>
    <submittedName>
        <fullName evidence="2">Uncharacterized protein</fullName>
    </submittedName>
</protein>
<feature type="chain" id="PRO_5022181334" evidence="1">
    <location>
        <begin position="27"/>
        <end position="163"/>
    </location>
</feature>
<evidence type="ECO:0000256" key="1">
    <source>
        <dbReference type="SAM" id="SignalP"/>
    </source>
</evidence>
<evidence type="ECO:0000313" key="2">
    <source>
        <dbReference type="EMBL" id="TLD43639.1"/>
    </source>
</evidence>
<sequence length="163" mass="18850">MNIRSKNKLLCIGFVAIMTLAVTASAQDKPADNMQIVIEKVRADKKLLVADNMQLTEAEAKAFWPVYNQYQNELFLLRVRTAKLIGDYRDAYDKMTNDTAKKLLDEYINIETLALKLRKVYLPKFREVLPDAKVVRYYQIENKIYAALVYEIAVNIPLIKTDK</sequence>
<organism evidence="2 3">
    <name type="scientific">Candidatus Jettenia ecosi</name>
    <dbReference type="NCBI Taxonomy" id="2494326"/>
    <lineage>
        <taxon>Bacteria</taxon>
        <taxon>Pseudomonadati</taxon>
        <taxon>Planctomycetota</taxon>
        <taxon>Candidatus Brocadiia</taxon>
        <taxon>Candidatus Brocadiales</taxon>
        <taxon>Candidatus Brocadiaceae</taxon>
        <taxon>Candidatus Jettenia</taxon>
    </lineage>
</organism>
<dbReference type="EMBL" id="SULG01000001">
    <property type="protein sequence ID" value="TLD43639.1"/>
    <property type="molecule type" value="Genomic_DNA"/>
</dbReference>
<dbReference type="AlphaFoldDB" id="A0A533QG41"/>
<keyword evidence="1" id="KW-0732">Signal</keyword>